<proteinExistence type="predicted"/>
<evidence type="ECO:0000259" key="1">
    <source>
        <dbReference type="Pfam" id="PF13452"/>
    </source>
</evidence>
<feature type="domain" description="FAS1-like dehydratase" evidence="1">
    <location>
        <begin position="66"/>
        <end position="130"/>
    </location>
</feature>
<dbReference type="RefSeq" id="WP_269604779.1">
    <property type="nucleotide sequence ID" value="NZ_JAPWIJ010000005.1"/>
</dbReference>
<dbReference type="EMBL" id="JAPWIJ010000005">
    <property type="protein sequence ID" value="MCZ4519409.1"/>
    <property type="molecule type" value="Genomic_DNA"/>
</dbReference>
<comment type="caution">
    <text evidence="2">The sequence shown here is derived from an EMBL/GenBank/DDBJ whole genome shotgun (WGS) entry which is preliminary data.</text>
</comment>
<dbReference type="Gene3D" id="3.10.129.10">
    <property type="entry name" value="Hotdog Thioesterase"/>
    <property type="match status" value="1"/>
</dbReference>
<evidence type="ECO:0000313" key="3">
    <source>
        <dbReference type="Proteomes" id="UP001081071"/>
    </source>
</evidence>
<dbReference type="Proteomes" id="UP001081071">
    <property type="component" value="Unassembled WGS sequence"/>
</dbReference>
<dbReference type="Pfam" id="PF13452">
    <property type="entry name" value="FAS1_DH_region"/>
    <property type="match status" value="1"/>
</dbReference>
<dbReference type="InterPro" id="IPR052741">
    <property type="entry name" value="Mitochondrial_HTD2"/>
</dbReference>
<dbReference type="PANTHER" id="PTHR28152:SF1">
    <property type="entry name" value="HYDROXYACYL-THIOESTER DEHYDRATASE TYPE 2, MITOCHONDRIAL"/>
    <property type="match status" value="1"/>
</dbReference>
<protein>
    <submittedName>
        <fullName evidence="2">Mesaconyl-C4 CoA hydratase</fullName>
    </submittedName>
</protein>
<evidence type="ECO:0000313" key="2">
    <source>
        <dbReference type="EMBL" id="MCZ4519409.1"/>
    </source>
</evidence>
<dbReference type="InterPro" id="IPR039569">
    <property type="entry name" value="FAS1-like_DH_region"/>
</dbReference>
<sequence>MNSPDTAERTEVISAEPVESMAALLDIEIPHRIGDTVPPIWHWLHLLPREAERDLGEDGHSMVGIPAPPAGGRRRMFGGGRVTTFGAIRIGEPATKVTSIAKSVDKVGRTGALTLTTVLQEITQDGELVIREEQDIVYREGGSAPLPTPAPSVDPLAEPTLSLSVDEKLLFRFSALTYNSHRIHYDLDWCRKEGYDGLVVHGPLLAFMMAEHMRREGISLMNKTFGYRLLSPMTRPQTFTVVPAAAGLEAGAEVRSADGVVCAVGTLNEGPKP</sequence>
<accession>A0ABT4MFD6</accession>
<gene>
    <name evidence="2" type="ORF">O4220_12870</name>
</gene>
<reference evidence="2" key="1">
    <citation type="submission" date="2022-12" db="EMBL/GenBank/DDBJ databases">
        <authorList>
            <person name="Krivoruchko A.V."/>
            <person name="Elkin A."/>
        </authorList>
    </citation>
    <scope>NUCLEOTIDE SEQUENCE</scope>
    <source>
        <strain evidence="2">IEGM 1391</strain>
    </source>
</reference>
<name>A0ABT4MFD6_9NOCA</name>
<organism evidence="2 3">
    <name type="scientific">Rhodococcus ruber</name>
    <dbReference type="NCBI Taxonomy" id="1830"/>
    <lineage>
        <taxon>Bacteria</taxon>
        <taxon>Bacillati</taxon>
        <taxon>Actinomycetota</taxon>
        <taxon>Actinomycetes</taxon>
        <taxon>Mycobacteriales</taxon>
        <taxon>Nocardiaceae</taxon>
        <taxon>Rhodococcus</taxon>
    </lineage>
</organism>
<keyword evidence="3" id="KW-1185">Reference proteome</keyword>
<dbReference type="PANTHER" id="PTHR28152">
    <property type="entry name" value="HYDROXYACYL-THIOESTER DEHYDRATASE TYPE 2, MITOCHONDRIAL"/>
    <property type="match status" value="1"/>
</dbReference>
<dbReference type="SUPFAM" id="SSF54637">
    <property type="entry name" value="Thioesterase/thiol ester dehydrase-isomerase"/>
    <property type="match status" value="1"/>
</dbReference>
<dbReference type="InterPro" id="IPR029069">
    <property type="entry name" value="HotDog_dom_sf"/>
</dbReference>